<dbReference type="PANTHER" id="PTHR42912">
    <property type="entry name" value="METHYLTRANSFERASE"/>
    <property type="match status" value="1"/>
</dbReference>
<keyword evidence="2" id="KW-0808">Transferase</keyword>
<sequence length="257" mass="27501">MTDALRRGDSVHPAHRLLAALDAFDELPAARELRARSYELLAARSGSRIVDVGCGAGRAVAELAGLGARATGIDIEPGTVAEARRRRPDADVRTAGAYALPFGDGTLDGYRAEKVLHELDDPRRALAEAARVLAPGGRAVLIGQDWDTFVIDADDADLTRRLVHARADRVPGARTARRHRNLLLEAGFREVEVEVRTGVFTGEVALPLLAGLAQGAAESAAVRPEQARAWLAEQQERARADRLFVAVPLFVASGARA</sequence>
<dbReference type="InterPro" id="IPR013216">
    <property type="entry name" value="Methyltransf_11"/>
</dbReference>
<dbReference type="Proteomes" id="UP001301731">
    <property type="component" value="Chromosome"/>
</dbReference>
<dbReference type="Gene3D" id="3.40.50.150">
    <property type="entry name" value="Vaccinia Virus protein VP39"/>
    <property type="match status" value="1"/>
</dbReference>
<protein>
    <submittedName>
        <fullName evidence="2">Methyltransferase domain-containing protein</fullName>
    </submittedName>
</protein>
<accession>A0ABZ0M2T9</accession>
<evidence type="ECO:0000313" key="2">
    <source>
        <dbReference type="EMBL" id="WOX26094.1"/>
    </source>
</evidence>
<gene>
    <name evidence="2" type="ORF">R2D22_33805</name>
</gene>
<dbReference type="SUPFAM" id="SSF53335">
    <property type="entry name" value="S-adenosyl-L-methionine-dependent methyltransferases"/>
    <property type="match status" value="1"/>
</dbReference>
<proteinExistence type="predicted"/>
<evidence type="ECO:0000313" key="3">
    <source>
        <dbReference type="Proteomes" id="UP001301731"/>
    </source>
</evidence>
<dbReference type="GO" id="GO:0032259">
    <property type="term" value="P:methylation"/>
    <property type="evidence" value="ECO:0007669"/>
    <property type="project" value="UniProtKB-KW"/>
</dbReference>
<dbReference type="InterPro" id="IPR050508">
    <property type="entry name" value="Methyltransf_Superfamily"/>
</dbReference>
<organism evidence="2 3">
    <name type="scientific">Streptomyces solicathayae</name>
    <dbReference type="NCBI Taxonomy" id="3081768"/>
    <lineage>
        <taxon>Bacteria</taxon>
        <taxon>Bacillati</taxon>
        <taxon>Actinomycetota</taxon>
        <taxon>Actinomycetes</taxon>
        <taxon>Kitasatosporales</taxon>
        <taxon>Streptomycetaceae</taxon>
        <taxon>Streptomyces</taxon>
    </lineage>
</organism>
<feature type="domain" description="Methyltransferase type 11" evidence="1">
    <location>
        <begin position="50"/>
        <end position="140"/>
    </location>
</feature>
<dbReference type="GO" id="GO:0008168">
    <property type="term" value="F:methyltransferase activity"/>
    <property type="evidence" value="ECO:0007669"/>
    <property type="project" value="UniProtKB-KW"/>
</dbReference>
<dbReference type="InterPro" id="IPR029063">
    <property type="entry name" value="SAM-dependent_MTases_sf"/>
</dbReference>
<dbReference type="CDD" id="cd02440">
    <property type="entry name" value="AdoMet_MTases"/>
    <property type="match status" value="1"/>
</dbReference>
<dbReference type="RefSeq" id="WP_318108984.1">
    <property type="nucleotide sequence ID" value="NZ_CP137573.1"/>
</dbReference>
<dbReference type="Pfam" id="PF08241">
    <property type="entry name" value="Methyltransf_11"/>
    <property type="match status" value="1"/>
</dbReference>
<reference evidence="2 3" key="1">
    <citation type="submission" date="2023-10" db="EMBL/GenBank/DDBJ databases">
        <title>The genome sequence of Streptomyces sp. HUAS YS2.</title>
        <authorList>
            <person name="Mo P."/>
        </authorList>
    </citation>
    <scope>NUCLEOTIDE SEQUENCE [LARGE SCALE GENOMIC DNA]</scope>
    <source>
        <strain evidence="2 3">HUAS YS2</strain>
    </source>
</reference>
<keyword evidence="2" id="KW-0489">Methyltransferase</keyword>
<evidence type="ECO:0000259" key="1">
    <source>
        <dbReference type="Pfam" id="PF08241"/>
    </source>
</evidence>
<keyword evidence="3" id="KW-1185">Reference proteome</keyword>
<name>A0ABZ0M2T9_9ACTN</name>
<dbReference type="EMBL" id="CP137573">
    <property type="protein sequence ID" value="WOX26094.1"/>
    <property type="molecule type" value="Genomic_DNA"/>
</dbReference>